<reference evidence="2" key="1">
    <citation type="journal article" date="2016" name="Nat. Genet.">
        <title>A high-quality carrot genome assembly provides new insights into carotenoid accumulation and asterid genome evolution.</title>
        <authorList>
            <person name="Iorizzo M."/>
            <person name="Ellison S."/>
            <person name="Senalik D."/>
            <person name="Zeng P."/>
            <person name="Satapoomin P."/>
            <person name="Huang J."/>
            <person name="Bowman M."/>
            <person name="Iovene M."/>
            <person name="Sanseverino W."/>
            <person name="Cavagnaro P."/>
            <person name="Yildiz M."/>
            <person name="Macko-Podgorni A."/>
            <person name="Moranska E."/>
            <person name="Grzebelus E."/>
            <person name="Grzebelus D."/>
            <person name="Ashrafi H."/>
            <person name="Zheng Z."/>
            <person name="Cheng S."/>
            <person name="Spooner D."/>
            <person name="Van Deynze A."/>
            <person name="Simon P."/>
        </authorList>
    </citation>
    <scope>NUCLEOTIDE SEQUENCE</scope>
    <source>
        <tissue evidence="2">Leaf</tissue>
    </source>
</reference>
<gene>
    <name evidence="2" type="ORF">DCAR_0830515</name>
</gene>
<dbReference type="EMBL" id="CP093350">
    <property type="protein sequence ID" value="WOH11036.1"/>
    <property type="molecule type" value="Genomic_DNA"/>
</dbReference>
<accession>A0AAF0XMW1</accession>
<reference evidence="2" key="2">
    <citation type="submission" date="2022-03" db="EMBL/GenBank/DDBJ databases">
        <title>Draft title - Genomic analysis of global carrot germplasm unveils the trajectory of domestication and the origin of high carotenoid orange carrot.</title>
        <authorList>
            <person name="Iorizzo M."/>
            <person name="Ellison S."/>
            <person name="Senalik D."/>
            <person name="Macko-Podgorni A."/>
            <person name="Grzebelus D."/>
            <person name="Bostan H."/>
            <person name="Rolling W."/>
            <person name="Curaba J."/>
            <person name="Simon P."/>
        </authorList>
    </citation>
    <scope>NUCLEOTIDE SEQUENCE</scope>
    <source>
        <tissue evidence="2">Leaf</tissue>
    </source>
</reference>
<evidence type="ECO:0000313" key="3">
    <source>
        <dbReference type="Proteomes" id="UP000077755"/>
    </source>
</evidence>
<dbReference type="AlphaFoldDB" id="A0AAF0XMW1"/>
<dbReference type="Pfam" id="PF14214">
    <property type="entry name" value="Helitron_like_N"/>
    <property type="match status" value="1"/>
</dbReference>
<sequence>MSLQYPLLFPWGEDGFRIDILHSGISEKSGNKRDVVTIREYYCYRLQYRDAEGHTLIGGGRLFLQFVVDAWACIEHTRLTWVLTHQTILRSDLYNNVVDSVNKGDTNASTIGKRIVLPSSFTGSPRYMQQNYQDCMAICRKFGSPDLFITFTCNPQWPEIKEYCDKVPHCIPADRPDVMARVFKIKLELLLEDLTDNHVLGKVIGVAYTIEFQKRGLPHAHIIVWLEESDKCHSTDDIDQLICAEIPDKESDEIGYDAVSRHMIHGPCGAYNIEFVVPYNRGLLVKYQAHINIEWCNQGRLIKYMFKYVNKGPDRATVVVETANAVVTNDTKQIVNVNEVEEYVSCRYLSSAEACWRIFEFPIHHHKPVVIKLVFHLENEQQVYFREDETLTTVVDRIDPNATMFIQWFRVNREDPAARDLTFVEFPEKYFWDNTGKIWQRRKKKMCVIGRMVYVHPTAGMYIYCNVKMIIFNHVCYL</sequence>
<evidence type="ECO:0000259" key="1">
    <source>
        <dbReference type="Pfam" id="PF14214"/>
    </source>
</evidence>
<organism evidence="2 3">
    <name type="scientific">Daucus carota subsp. sativus</name>
    <name type="common">Carrot</name>
    <dbReference type="NCBI Taxonomy" id="79200"/>
    <lineage>
        <taxon>Eukaryota</taxon>
        <taxon>Viridiplantae</taxon>
        <taxon>Streptophyta</taxon>
        <taxon>Embryophyta</taxon>
        <taxon>Tracheophyta</taxon>
        <taxon>Spermatophyta</taxon>
        <taxon>Magnoliopsida</taxon>
        <taxon>eudicotyledons</taxon>
        <taxon>Gunneridae</taxon>
        <taxon>Pentapetalae</taxon>
        <taxon>asterids</taxon>
        <taxon>campanulids</taxon>
        <taxon>Apiales</taxon>
        <taxon>Apiaceae</taxon>
        <taxon>Apioideae</taxon>
        <taxon>Scandiceae</taxon>
        <taxon>Daucinae</taxon>
        <taxon>Daucus</taxon>
        <taxon>Daucus sect. Daucus</taxon>
    </lineage>
</organism>
<dbReference type="PANTHER" id="PTHR45786">
    <property type="entry name" value="DNA BINDING PROTEIN-LIKE"/>
    <property type="match status" value="1"/>
</dbReference>
<dbReference type="Proteomes" id="UP000077755">
    <property type="component" value="Chromosome 8"/>
</dbReference>
<keyword evidence="3" id="KW-1185">Reference proteome</keyword>
<evidence type="ECO:0000313" key="2">
    <source>
        <dbReference type="EMBL" id="WOH11036.1"/>
    </source>
</evidence>
<name>A0AAF0XMW1_DAUCS</name>
<dbReference type="InterPro" id="IPR025476">
    <property type="entry name" value="Helitron_helicase-like"/>
</dbReference>
<protein>
    <recommendedName>
        <fullName evidence="1">Helitron helicase-like domain-containing protein</fullName>
    </recommendedName>
</protein>
<proteinExistence type="predicted"/>
<feature type="domain" description="Helitron helicase-like" evidence="1">
    <location>
        <begin position="41"/>
        <end position="224"/>
    </location>
</feature>
<dbReference type="PANTHER" id="PTHR45786:SF74">
    <property type="entry name" value="ATP-DEPENDENT DNA HELICASE"/>
    <property type="match status" value="1"/>
</dbReference>